<protein>
    <submittedName>
        <fullName evidence="1">Uncharacterized protein</fullName>
    </submittedName>
</protein>
<dbReference type="KEGG" id="vg:62611719"/>
<dbReference type="Proteomes" id="UP000230824">
    <property type="component" value="Segment"/>
</dbReference>
<proteinExistence type="predicted"/>
<reference evidence="1 2" key="1">
    <citation type="submission" date="2017-09" db="EMBL/GenBank/DDBJ databases">
        <title>Phage vB_EcoM_PHB05 against multidrug-resistant shiga toxin-producing Escherichia.</title>
        <authorList>
            <person name="Chen Y."/>
            <person name="Song J."/>
            <person name="Wu B."/>
        </authorList>
    </citation>
    <scope>NUCLEOTIDE SEQUENCE [LARGE SCALE GENOMIC DNA]</scope>
    <source>
        <strain evidence="1">Wastewater</strain>
    </source>
</reference>
<dbReference type="GeneID" id="62611719"/>
<dbReference type="EMBL" id="MF805809">
    <property type="protein sequence ID" value="ATI15749.1"/>
    <property type="molecule type" value="Genomic_DNA"/>
</dbReference>
<organism evidence="1 2">
    <name type="scientific">Escherichia phage vB_EcoM_PHB05</name>
    <dbReference type="NCBI Taxonomy" id="2041347"/>
    <lineage>
        <taxon>Viruses</taxon>
        <taxon>Duplodnaviria</taxon>
        <taxon>Heunggongvirae</taxon>
        <taxon>Uroviricota</taxon>
        <taxon>Caudoviricetes</taxon>
        <taxon>Stephanstirmvirinae</taxon>
        <taxon>Justusliebigvirus</taxon>
        <taxon>Justusliebigvirus PHB05</taxon>
    </lineage>
</organism>
<keyword evidence="2" id="KW-1185">Reference proteome</keyword>
<evidence type="ECO:0000313" key="1">
    <source>
        <dbReference type="EMBL" id="ATI15749.1"/>
    </source>
</evidence>
<dbReference type="RefSeq" id="YP_009984375.1">
    <property type="nucleotide sequence ID" value="NC_052652.1"/>
</dbReference>
<accession>A0A291LA14</accession>
<evidence type="ECO:0000313" key="2">
    <source>
        <dbReference type="Proteomes" id="UP000230824"/>
    </source>
</evidence>
<sequence length="72" mass="8457">MVKFKTFCAISVCLILAYVLFSGIIRLGDHMAREARESEAKKEQCIVFKHQRDAEKFLALDCNRYVSYQMYE</sequence>
<name>A0A291LA14_9CAUD</name>